<protein>
    <submittedName>
        <fullName evidence="2">Uncharacterized protein</fullName>
    </submittedName>
</protein>
<keyword evidence="3" id="KW-1185">Reference proteome</keyword>
<name>A0A1V9ZTE0_9STRA</name>
<organism evidence="2 3">
    <name type="scientific">Thraustotheca clavata</name>
    <dbReference type="NCBI Taxonomy" id="74557"/>
    <lineage>
        <taxon>Eukaryota</taxon>
        <taxon>Sar</taxon>
        <taxon>Stramenopiles</taxon>
        <taxon>Oomycota</taxon>
        <taxon>Saprolegniomycetes</taxon>
        <taxon>Saprolegniales</taxon>
        <taxon>Achlyaceae</taxon>
        <taxon>Thraustotheca</taxon>
    </lineage>
</organism>
<evidence type="ECO:0000256" key="1">
    <source>
        <dbReference type="SAM" id="Coils"/>
    </source>
</evidence>
<accession>A0A1V9ZTE0</accession>
<keyword evidence="1" id="KW-0175">Coiled coil</keyword>
<sequence length="544" mass="62644">MMMMLRRTMVRGVVLGSMGLMAGMTQETEHASEVLMLQKHFENKRDEFNALHKKEENDVEMNGTWLMKSEPSFPHVLVISPQDIPQEFTIKLLRGGIEIPLDSVVPLENSFTSLTSLWIAIVRKLRTLQFLMESNLRHDLYEQRLLQHQLDLLTRLLQQDQQRSSDKTIPYFYFQSPRSYIQELPIDQQSIMKQWAQAITSQKLGKLVVNEFANHLFLAHVVWITSSSEAIFEFVLQGKNNANQDVCLLVRPQSEIVDNTTALEKLQILASKFDFEFSDEDSERITSLLGNWWADLYSFCSRVAMLEDSSLSLKVDTVCTQFYDEAKAMLLSYLNMTDQILPTDRKNKIDLLEKWSALQIACGLSNDSAQVLANPQALIKLKDSPYEEARLVLSAFAASGVTGERKFFDLFTSDFATLQPESTVAVGVVPCEAVDIVRGCRVIPRPILKSVFRELWSDDAMWTKVHGLQQELDLKDLKEQVRNYESEIEIAHRAYLKKKQQYEQAWDAFDDAEQAKYTAELYLEELKINAQRDHAQRLKSIYEK</sequence>
<gene>
    <name evidence="2" type="ORF">THRCLA_05796</name>
</gene>
<evidence type="ECO:0000313" key="2">
    <source>
        <dbReference type="EMBL" id="OQS01050.1"/>
    </source>
</evidence>
<dbReference type="Proteomes" id="UP000243217">
    <property type="component" value="Unassembled WGS sequence"/>
</dbReference>
<dbReference type="OrthoDB" id="67214at2759"/>
<dbReference type="AlphaFoldDB" id="A0A1V9ZTE0"/>
<proteinExistence type="predicted"/>
<dbReference type="EMBL" id="JNBS01001676">
    <property type="protein sequence ID" value="OQS01050.1"/>
    <property type="molecule type" value="Genomic_DNA"/>
</dbReference>
<reference evidence="2 3" key="1">
    <citation type="journal article" date="2014" name="Genome Biol. Evol.">
        <title>The secreted proteins of Achlya hypogyna and Thraustotheca clavata identify the ancestral oomycete secretome and reveal gene acquisitions by horizontal gene transfer.</title>
        <authorList>
            <person name="Misner I."/>
            <person name="Blouin N."/>
            <person name="Leonard G."/>
            <person name="Richards T.A."/>
            <person name="Lane C.E."/>
        </authorList>
    </citation>
    <scope>NUCLEOTIDE SEQUENCE [LARGE SCALE GENOMIC DNA]</scope>
    <source>
        <strain evidence="2 3">ATCC 34112</strain>
    </source>
</reference>
<comment type="caution">
    <text evidence="2">The sequence shown here is derived from an EMBL/GenBank/DDBJ whole genome shotgun (WGS) entry which is preliminary data.</text>
</comment>
<evidence type="ECO:0000313" key="3">
    <source>
        <dbReference type="Proteomes" id="UP000243217"/>
    </source>
</evidence>
<feature type="coiled-coil region" evidence="1">
    <location>
        <begin position="467"/>
        <end position="494"/>
    </location>
</feature>